<keyword evidence="4 6" id="KW-1133">Transmembrane helix</keyword>
<evidence type="ECO:0000256" key="1">
    <source>
        <dbReference type="ARBA" id="ARBA00004429"/>
    </source>
</evidence>
<feature type="transmembrane region" description="Helical" evidence="6">
    <location>
        <begin position="179"/>
        <end position="197"/>
    </location>
</feature>
<gene>
    <name evidence="8" type="primary">fucP</name>
    <name evidence="8" type="ORF">SFK227_3438</name>
</gene>
<dbReference type="InterPro" id="IPR005275">
    <property type="entry name" value="Lfuc_symporter_FucP"/>
</dbReference>
<feature type="transmembrane region" description="Helical" evidence="6">
    <location>
        <begin position="380"/>
        <end position="400"/>
    </location>
</feature>
<evidence type="ECO:0000313" key="9">
    <source>
        <dbReference type="Proteomes" id="UP000004520"/>
    </source>
</evidence>
<comment type="subcellular location">
    <subcellularLocation>
        <location evidence="1">Cell inner membrane</location>
        <topology evidence="1">Multi-pass membrane protein</topology>
    </subcellularLocation>
</comment>
<dbReference type="GO" id="GO:0015535">
    <property type="term" value="F:fucose:proton symporter activity"/>
    <property type="evidence" value="ECO:0007669"/>
    <property type="project" value="InterPro"/>
</dbReference>
<dbReference type="PANTHER" id="PTHR43702:SF11">
    <property type="entry name" value="L-FUCOSE-PROTON SYMPORTER"/>
    <property type="match status" value="1"/>
</dbReference>
<dbReference type="PATRIC" id="fig|766147.3.peg.3385"/>
<dbReference type="PROSITE" id="PS50850">
    <property type="entry name" value="MFS"/>
    <property type="match status" value="1"/>
</dbReference>
<feature type="transmembrane region" description="Helical" evidence="6">
    <location>
        <begin position="231"/>
        <end position="251"/>
    </location>
</feature>
<feature type="transmembrane region" description="Helical" evidence="6">
    <location>
        <begin position="263"/>
        <end position="284"/>
    </location>
</feature>
<feature type="transmembrane region" description="Helical" evidence="6">
    <location>
        <begin position="296"/>
        <end position="314"/>
    </location>
</feature>
<evidence type="ECO:0000313" key="8">
    <source>
        <dbReference type="EMBL" id="EGK34877.1"/>
    </source>
</evidence>
<evidence type="ECO:0000259" key="7">
    <source>
        <dbReference type="PROSITE" id="PS50850"/>
    </source>
</evidence>
<sequence length="407" mass="44195">MLTVFLWAVANNLNDILLPQFQQAFTLTNFQAGLIQSAFYFGYFIIPIPAGILMKKLSYKAGIITGLFLYALGAALFWHAAEIMNYTLFLVGLFIIAAGLGCLETAANPFVTVLGPESSSHFRLNLAQTFNSFGAIIAVVFGQSLILSNVPHQSQDVLDKMSPEQLSAYKHSLVLSVQTPYMIIVAIVLLVALLIMLTKFPALQSDNHSDAKQGSFSASLSRLARIRHWRWAVLAQFCYVGAQTACWSYLIRYAVEEIPGMTAGFAANYLTGTMVCFFIGRFTGTWLISRFAPHKVLAAYALIAMALCLISAFAGGHVGLIALTLCSAFMSIQYPTIFSLGIKNLGQDTKYGSSFIVMTIIGGGIVTPVMGFVSDAAGNIPTAELIPALCFAVIFIFARFRSQTATN</sequence>
<reference evidence="8 9" key="1">
    <citation type="submission" date="2011-04" db="EMBL/GenBank/DDBJ databases">
        <authorList>
            <person name="Rasko D."/>
            <person name="Redman J."/>
            <person name="Daugherty S.C."/>
            <person name="Tallon L."/>
            <person name="Sadzewicz L."/>
            <person name="Jones K."/>
            <person name="Santana-Cruz I."/>
            <person name="Liu X."/>
        </authorList>
    </citation>
    <scope>NUCLEOTIDE SEQUENCE [LARGE SCALE GENOMIC DNA]</scope>
    <source>
        <strain evidence="8 9">K-227</strain>
    </source>
</reference>
<comment type="caution">
    <text evidence="8">The sequence shown here is derived from an EMBL/GenBank/DDBJ whole genome shotgun (WGS) entry which is preliminary data.</text>
</comment>
<dbReference type="Gene3D" id="1.20.1250.20">
    <property type="entry name" value="MFS general substrate transporter like domains"/>
    <property type="match status" value="2"/>
</dbReference>
<accession>F5NZ38</accession>
<dbReference type="Pfam" id="PF07690">
    <property type="entry name" value="MFS_1"/>
    <property type="match status" value="1"/>
</dbReference>
<feature type="transmembrane region" description="Helical" evidence="6">
    <location>
        <begin position="61"/>
        <end position="80"/>
    </location>
</feature>
<keyword evidence="2" id="KW-1003">Cell membrane</keyword>
<feature type="transmembrane region" description="Helical" evidence="6">
    <location>
        <begin position="354"/>
        <end position="374"/>
    </location>
</feature>
<organism evidence="8 9">
    <name type="scientific">Shigella flexneri K-227</name>
    <dbReference type="NCBI Taxonomy" id="766147"/>
    <lineage>
        <taxon>Bacteria</taxon>
        <taxon>Pseudomonadati</taxon>
        <taxon>Pseudomonadota</taxon>
        <taxon>Gammaproteobacteria</taxon>
        <taxon>Enterobacterales</taxon>
        <taxon>Enterobacteriaceae</taxon>
        <taxon>Shigella</taxon>
    </lineage>
</organism>
<dbReference type="InterPro" id="IPR011701">
    <property type="entry name" value="MFS"/>
</dbReference>
<feature type="transmembrane region" description="Helical" evidence="6">
    <location>
        <begin position="124"/>
        <end position="146"/>
    </location>
</feature>
<dbReference type="AlphaFoldDB" id="F5NZ38"/>
<proteinExistence type="predicted"/>
<dbReference type="InterPro" id="IPR036259">
    <property type="entry name" value="MFS_trans_sf"/>
</dbReference>
<evidence type="ECO:0000256" key="4">
    <source>
        <dbReference type="ARBA" id="ARBA00022989"/>
    </source>
</evidence>
<evidence type="ECO:0000256" key="3">
    <source>
        <dbReference type="ARBA" id="ARBA00022692"/>
    </source>
</evidence>
<dbReference type="NCBIfam" id="NF007524">
    <property type="entry name" value="PRK10133.1"/>
    <property type="match status" value="1"/>
</dbReference>
<evidence type="ECO:0000256" key="6">
    <source>
        <dbReference type="SAM" id="Phobius"/>
    </source>
</evidence>
<evidence type="ECO:0000256" key="5">
    <source>
        <dbReference type="ARBA" id="ARBA00023136"/>
    </source>
</evidence>
<feature type="transmembrane region" description="Helical" evidence="6">
    <location>
        <begin position="34"/>
        <end position="54"/>
    </location>
</feature>
<dbReference type="PANTHER" id="PTHR43702">
    <property type="entry name" value="L-FUCOSE-PROTON SYMPORTER"/>
    <property type="match status" value="1"/>
</dbReference>
<dbReference type="GO" id="GO:0005886">
    <property type="term" value="C:plasma membrane"/>
    <property type="evidence" value="ECO:0007669"/>
    <property type="project" value="UniProtKB-SubCell"/>
</dbReference>
<name>F5NZ38_SHIFL</name>
<protein>
    <submittedName>
        <fullName evidence="8">L-fucose:H+ symporter permease</fullName>
    </submittedName>
</protein>
<dbReference type="NCBIfam" id="TIGR00885">
    <property type="entry name" value="fucP"/>
    <property type="match status" value="1"/>
</dbReference>
<feature type="domain" description="Major facilitator superfamily (MFS) profile" evidence="7">
    <location>
        <begin position="1"/>
        <end position="406"/>
    </location>
</feature>
<keyword evidence="5 6" id="KW-0472">Membrane</keyword>
<dbReference type="InterPro" id="IPR020846">
    <property type="entry name" value="MFS_dom"/>
</dbReference>
<dbReference type="CDD" id="cd17394">
    <property type="entry name" value="MFS_FucP_like"/>
    <property type="match status" value="1"/>
</dbReference>
<dbReference type="Proteomes" id="UP000004520">
    <property type="component" value="Unassembled WGS sequence"/>
</dbReference>
<dbReference type="SUPFAM" id="SSF103473">
    <property type="entry name" value="MFS general substrate transporter"/>
    <property type="match status" value="1"/>
</dbReference>
<dbReference type="EMBL" id="AFGY01000046">
    <property type="protein sequence ID" value="EGK34877.1"/>
    <property type="molecule type" value="Genomic_DNA"/>
</dbReference>
<feature type="transmembrane region" description="Helical" evidence="6">
    <location>
        <begin position="86"/>
        <end position="103"/>
    </location>
</feature>
<dbReference type="FunFam" id="1.20.1250.20:FF:000087">
    <property type="entry name" value="L-fucose:H+ symporter permease"/>
    <property type="match status" value="1"/>
</dbReference>
<keyword evidence="3 6" id="KW-0812">Transmembrane</keyword>
<feature type="transmembrane region" description="Helical" evidence="6">
    <location>
        <begin position="320"/>
        <end position="342"/>
    </location>
</feature>
<dbReference type="InterPro" id="IPR050375">
    <property type="entry name" value="MFS_TsgA-like"/>
</dbReference>
<evidence type="ECO:0000256" key="2">
    <source>
        <dbReference type="ARBA" id="ARBA00022475"/>
    </source>
</evidence>